<sequence length="408" mass="45898">MYTFAFRITDWKKPFLKRYFPDRCFYFVSSDSSEADLAAAFAIYAVNRSEFLVWGGELPEAAKAIAKRHDISVTFIEDGFLRSARPSASRSHPLSLTLDSKAPYFSCREASDLEILFKEYDFEGDEALLARAREGIKLLCRSGVSKYNGRKQMSAEDVYGEKTRKRVLVIGQVEDDASIREGCLSPITNHDLVRLAAVEQNGAQILYRPHPDVLSRVRVAKSDPAEVAHLCELVTESLPISEALRTVDHVYTITSLVGFEALLRGVQVTVAGCPFYSGWGLTDDRQPSPRRGRNLSIEALFAGAYLLYPRYFDPETGEQTSFEATVEGIKQQLSCSSRRSASGSRWRAWGPYGMLGWRHMLTPFVASLVRKFGSDRDFEDFRADPIGFFRSLSDPRLRAVGRVLYPFG</sequence>
<keyword evidence="1" id="KW-0614">Plasmid</keyword>
<proteinExistence type="predicted"/>
<dbReference type="Pfam" id="PF05159">
    <property type="entry name" value="Capsule_synth"/>
    <property type="match status" value="1"/>
</dbReference>
<accession>A0ABY8HR26</accession>
<keyword evidence="2" id="KW-1185">Reference proteome</keyword>
<dbReference type="Proteomes" id="UP001214094">
    <property type="component" value="Plasmid unnamedA"/>
</dbReference>
<dbReference type="GeneID" id="29520763"/>
<reference evidence="1 2" key="1">
    <citation type="submission" date="2023-03" db="EMBL/GenBank/DDBJ databases">
        <title>Comparative genome and transcriptome analysis combination mining strategies for increasing vitamin B12 production of Ensifer adhaerens strain.</title>
        <authorList>
            <person name="Yongheng L."/>
        </authorList>
    </citation>
    <scope>NUCLEOTIDE SEQUENCE [LARGE SCALE GENOMIC DNA]</scope>
    <source>
        <strain evidence="1 2">Casida A-T305</strain>
        <plasmid evidence="1 2">unnamedA</plasmid>
    </source>
</reference>
<evidence type="ECO:0000313" key="2">
    <source>
        <dbReference type="Proteomes" id="UP001214094"/>
    </source>
</evidence>
<evidence type="ECO:0000313" key="1">
    <source>
        <dbReference type="EMBL" id="WFP94253.1"/>
    </source>
</evidence>
<organism evidence="1 2">
    <name type="scientific">Ensifer adhaerens</name>
    <name type="common">Sinorhizobium morelense</name>
    <dbReference type="NCBI Taxonomy" id="106592"/>
    <lineage>
        <taxon>Bacteria</taxon>
        <taxon>Pseudomonadati</taxon>
        <taxon>Pseudomonadota</taxon>
        <taxon>Alphaproteobacteria</taxon>
        <taxon>Hyphomicrobiales</taxon>
        <taxon>Rhizobiaceae</taxon>
        <taxon>Sinorhizobium/Ensifer group</taxon>
        <taxon>Ensifer</taxon>
    </lineage>
</organism>
<dbReference type="RefSeq" id="WP_082936578.1">
    <property type="nucleotide sequence ID" value="NZ_CP015881.1"/>
</dbReference>
<protein>
    <submittedName>
        <fullName evidence="1">Capsular polysaccharide biosynthesis protein</fullName>
    </submittedName>
</protein>
<dbReference type="InterPro" id="IPR007833">
    <property type="entry name" value="Capsule_polysaccharide_synth"/>
</dbReference>
<gene>
    <name evidence="1" type="ORF">P4B07_24605</name>
</gene>
<geneLocation type="plasmid" evidence="1 2">
    <name>unnamedA</name>
</geneLocation>
<dbReference type="CDD" id="cd16439">
    <property type="entry name" value="beta_Kdo_transferase_KpsC_2"/>
    <property type="match status" value="1"/>
</dbReference>
<dbReference type="EMBL" id="CP121309">
    <property type="protein sequence ID" value="WFP94253.1"/>
    <property type="molecule type" value="Genomic_DNA"/>
</dbReference>
<name>A0ABY8HR26_ENSAD</name>